<organism evidence="4 5">
    <name type="scientific">Cytospora leucostoma</name>
    <dbReference type="NCBI Taxonomy" id="1230097"/>
    <lineage>
        <taxon>Eukaryota</taxon>
        <taxon>Fungi</taxon>
        <taxon>Dikarya</taxon>
        <taxon>Ascomycota</taxon>
        <taxon>Pezizomycotina</taxon>
        <taxon>Sordariomycetes</taxon>
        <taxon>Sordariomycetidae</taxon>
        <taxon>Diaporthales</taxon>
        <taxon>Cytosporaceae</taxon>
        <taxon>Cytospora</taxon>
    </lineage>
</organism>
<dbReference type="InterPro" id="IPR001611">
    <property type="entry name" value="Leu-rich_rpt"/>
</dbReference>
<dbReference type="SMART" id="SM00369">
    <property type="entry name" value="LRR_TYP"/>
    <property type="match status" value="2"/>
</dbReference>
<feature type="compositionally biased region" description="Basic and acidic residues" evidence="3">
    <location>
        <begin position="30"/>
        <end position="42"/>
    </location>
</feature>
<dbReference type="SUPFAM" id="SSF52075">
    <property type="entry name" value="Outer arm dynein light chain 1"/>
    <property type="match status" value="1"/>
</dbReference>
<dbReference type="InterPro" id="IPR003591">
    <property type="entry name" value="Leu-rich_rpt_typical-subtyp"/>
</dbReference>
<gene>
    <name evidence="4" type="ORF">VPNG_08828</name>
</gene>
<dbReference type="GO" id="GO:0005737">
    <property type="term" value="C:cytoplasm"/>
    <property type="evidence" value="ECO:0007669"/>
    <property type="project" value="TreeGrafter"/>
</dbReference>
<evidence type="ECO:0000256" key="3">
    <source>
        <dbReference type="SAM" id="MobiDB-lite"/>
    </source>
</evidence>
<dbReference type="Proteomes" id="UP000285146">
    <property type="component" value="Unassembled WGS sequence"/>
</dbReference>
<dbReference type="STRING" id="1230097.A0A423W1K8"/>
<keyword evidence="2" id="KW-0677">Repeat</keyword>
<dbReference type="Pfam" id="PF13855">
    <property type="entry name" value="LRR_8"/>
    <property type="match status" value="1"/>
</dbReference>
<dbReference type="InterPro" id="IPR050216">
    <property type="entry name" value="LRR_domain-containing"/>
</dbReference>
<feature type="region of interest" description="Disordered" evidence="3">
    <location>
        <begin position="160"/>
        <end position="200"/>
    </location>
</feature>
<feature type="compositionally biased region" description="Polar residues" evidence="3">
    <location>
        <begin position="182"/>
        <end position="194"/>
    </location>
</feature>
<proteinExistence type="predicted"/>
<comment type="caution">
    <text evidence="4">The sequence shown here is derived from an EMBL/GenBank/DDBJ whole genome shotgun (WGS) entry which is preliminary data.</text>
</comment>
<dbReference type="PROSITE" id="PS51450">
    <property type="entry name" value="LRR"/>
    <property type="match status" value="2"/>
</dbReference>
<dbReference type="Gene3D" id="3.80.10.10">
    <property type="entry name" value="Ribonuclease Inhibitor"/>
    <property type="match status" value="1"/>
</dbReference>
<evidence type="ECO:0000256" key="1">
    <source>
        <dbReference type="ARBA" id="ARBA00022614"/>
    </source>
</evidence>
<feature type="region of interest" description="Disordered" evidence="3">
    <location>
        <begin position="1"/>
        <end position="87"/>
    </location>
</feature>
<evidence type="ECO:0000313" key="5">
    <source>
        <dbReference type="Proteomes" id="UP000285146"/>
    </source>
</evidence>
<evidence type="ECO:0000313" key="4">
    <source>
        <dbReference type="EMBL" id="ROV97172.1"/>
    </source>
</evidence>
<evidence type="ECO:0000256" key="2">
    <source>
        <dbReference type="ARBA" id="ARBA00022737"/>
    </source>
</evidence>
<dbReference type="PANTHER" id="PTHR48051">
    <property type="match status" value="1"/>
</dbReference>
<keyword evidence="5" id="KW-1185">Reference proteome</keyword>
<protein>
    <submittedName>
        <fullName evidence="4">Uncharacterized protein</fullName>
    </submittedName>
</protein>
<dbReference type="EMBL" id="LKEB01000065">
    <property type="protein sequence ID" value="ROV97172.1"/>
    <property type="molecule type" value="Genomic_DNA"/>
</dbReference>
<feature type="region of interest" description="Disordered" evidence="3">
    <location>
        <begin position="346"/>
        <end position="374"/>
    </location>
</feature>
<dbReference type="OrthoDB" id="1517790at2759"/>
<dbReference type="PANTHER" id="PTHR48051:SF36">
    <property type="entry name" value="CASPASE FAMILY P20 DOMAIN-CONTAINING PROTEIN"/>
    <property type="match status" value="1"/>
</dbReference>
<accession>A0A423W1K8</accession>
<name>A0A423W1K8_9PEZI</name>
<dbReference type="AlphaFoldDB" id="A0A423W1K8"/>
<dbReference type="InterPro" id="IPR032675">
    <property type="entry name" value="LRR_dom_sf"/>
</dbReference>
<keyword evidence="1" id="KW-0433">Leucine-rich repeat</keyword>
<reference evidence="4 5" key="1">
    <citation type="submission" date="2015-09" db="EMBL/GenBank/DDBJ databases">
        <title>Host preference determinants of Valsa canker pathogens revealed by comparative genomics.</title>
        <authorList>
            <person name="Yin Z."/>
            <person name="Huang L."/>
        </authorList>
    </citation>
    <scope>NUCLEOTIDE SEQUENCE [LARGE SCALE GENOMIC DNA]</scope>
    <source>
        <strain evidence="4 5">SXYLt</strain>
    </source>
</reference>
<sequence>MAHPREFNMTEDPELSVPTGIQEPSSPPDNESHRPPTRDREPSLPPLPAVSWDAQTQSFAKRKRSTASQIFSDSSDPAIFSSDDDPALDNYVEGRHKKRRYVGSWFQQHPAPGSSDLGISHRPASRGKREFVPVDSGVFMGSDASMDDILDELPLPQANKTIFPPAQAKPKRNPTPTPTPPQLSQVPRGSQTSKLPEAEDKAQALIRRCIDTGDERADLSCLNLKHVSNSTISLLSEIERIPNVDKGVPFEHQDPELKLFLGNNQLTQVPKAVFNLDHLTVLSLRGNELTELPPAILQLKNLETLNVSQNRLKYLPIELLELIYDPKSSLKSLMLHPNPWYQPNVSGPEVPWSPENVDRGQHGPGPEGRGSRWLSQIQNEPPTHLDAKQWARTPVQFSDTTGTVYSTFRIETGSTHLPTEDLGSEPIFPPQNPAQERALQSEGKVKTTKVHSLLELALQACSRNPFLAEMPDMLTNTTHARIRDLLVDTQVRSYTGGVACTVCRRPVVKPTAEWVEWWEVFLNYYIQSPPRAGVATSRHHAGAPSSGRDTDRELVSRVQYLTQIPEERLVPFIRRACSWKCVLDRVRGLGKGVEEMKVYGACP</sequence>
<feature type="region of interest" description="Disordered" evidence="3">
    <location>
        <begin position="105"/>
        <end position="124"/>
    </location>
</feature>
<feature type="compositionally biased region" description="Polar residues" evidence="3">
    <location>
        <begin position="66"/>
        <end position="75"/>
    </location>
</feature>
<dbReference type="InParanoid" id="A0A423W1K8"/>